<sequence length="237" mass="26680">MTDMYEPSTVVYTLNATLEISPGSNLTTNFTAYDIIETSPDKWHMGASFDKISKYDFYAYSKFENGVSVVNITAFNRTVNVHTSCAGTTPGIDWKYVPNNGACDHLQASIQVMNASGDVLTQDSGCIKYNYFDSGSYLYQNVDFQKVINVFPTAKTHQFLNCLTYNTQYNDEGSIKITNIPSNEPIFWLLDYTITDSFNDLLAETSGAIPLISNFISMINQIHRFITLLTQLTKPYM</sequence>
<proteinExistence type="predicted"/>
<reference evidence="2" key="1">
    <citation type="submission" date="2022-11" db="UniProtKB">
        <authorList>
            <consortium name="WormBaseParasite"/>
        </authorList>
    </citation>
    <scope>IDENTIFICATION</scope>
</reference>
<dbReference type="WBParaSite" id="ACRNAN_scaffold2120.g26840.t1">
    <property type="protein sequence ID" value="ACRNAN_scaffold2120.g26840.t1"/>
    <property type="gene ID" value="ACRNAN_scaffold2120.g26840"/>
</dbReference>
<dbReference type="Proteomes" id="UP000887540">
    <property type="component" value="Unplaced"/>
</dbReference>
<name>A0A914DAA3_9BILA</name>
<dbReference type="AlphaFoldDB" id="A0A914DAA3"/>
<keyword evidence="1" id="KW-1185">Reference proteome</keyword>
<protein>
    <submittedName>
        <fullName evidence="2">Uncharacterized protein</fullName>
    </submittedName>
</protein>
<accession>A0A914DAA3</accession>
<organism evidence="1 2">
    <name type="scientific">Acrobeloides nanus</name>
    <dbReference type="NCBI Taxonomy" id="290746"/>
    <lineage>
        <taxon>Eukaryota</taxon>
        <taxon>Metazoa</taxon>
        <taxon>Ecdysozoa</taxon>
        <taxon>Nematoda</taxon>
        <taxon>Chromadorea</taxon>
        <taxon>Rhabditida</taxon>
        <taxon>Tylenchina</taxon>
        <taxon>Cephalobomorpha</taxon>
        <taxon>Cephaloboidea</taxon>
        <taxon>Cephalobidae</taxon>
        <taxon>Acrobeloides</taxon>
    </lineage>
</organism>
<evidence type="ECO:0000313" key="2">
    <source>
        <dbReference type="WBParaSite" id="ACRNAN_scaffold2120.g26840.t1"/>
    </source>
</evidence>
<evidence type="ECO:0000313" key="1">
    <source>
        <dbReference type="Proteomes" id="UP000887540"/>
    </source>
</evidence>